<accession>A0A4Z2EZW1</accession>
<feature type="region of interest" description="Disordered" evidence="1">
    <location>
        <begin position="24"/>
        <end position="85"/>
    </location>
</feature>
<reference evidence="2 3" key="1">
    <citation type="submission" date="2019-03" db="EMBL/GenBank/DDBJ databases">
        <title>First draft genome of Liparis tanakae, snailfish: a comprehensive survey of snailfish specific genes.</title>
        <authorList>
            <person name="Kim W."/>
            <person name="Song I."/>
            <person name="Jeong J.-H."/>
            <person name="Kim D."/>
            <person name="Kim S."/>
            <person name="Ryu S."/>
            <person name="Song J.Y."/>
            <person name="Lee S.K."/>
        </authorList>
    </citation>
    <scope>NUCLEOTIDE SEQUENCE [LARGE SCALE GENOMIC DNA]</scope>
    <source>
        <tissue evidence="2">Muscle</tissue>
    </source>
</reference>
<sequence>MVWMMYSTTDQLAGFRVKDARFPVESSDDMESASSLGVGSGAKRDRSGPENPPQAESSVLYRSAQSTVTVSVKDGEHDGGDDPRGLVTVTHCSNTHFSSTGKTHGPLEKYVSNYTEHETSIVAVSYLQTSEKPLPLIASRVAE</sequence>
<feature type="compositionally biased region" description="Basic and acidic residues" evidence="1">
    <location>
        <begin position="73"/>
        <end position="84"/>
    </location>
</feature>
<proteinExistence type="predicted"/>
<keyword evidence="3" id="KW-1185">Reference proteome</keyword>
<dbReference type="Proteomes" id="UP000314294">
    <property type="component" value="Unassembled WGS sequence"/>
</dbReference>
<comment type="caution">
    <text evidence="2">The sequence shown here is derived from an EMBL/GenBank/DDBJ whole genome shotgun (WGS) entry which is preliminary data.</text>
</comment>
<evidence type="ECO:0000256" key="1">
    <source>
        <dbReference type="SAM" id="MobiDB-lite"/>
    </source>
</evidence>
<evidence type="ECO:0000313" key="2">
    <source>
        <dbReference type="EMBL" id="TNN34526.1"/>
    </source>
</evidence>
<evidence type="ECO:0000313" key="3">
    <source>
        <dbReference type="Proteomes" id="UP000314294"/>
    </source>
</evidence>
<organism evidence="2 3">
    <name type="scientific">Liparis tanakae</name>
    <name type="common">Tanaka's snailfish</name>
    <dbReference type="NCBI Taxonomy" id="230148"/>
    <lineage>
        <taxon>Eukaryota</taxon>
        <taxon>Metazoa</taxon>
        <taxon>Chordata</taxon>
        <taxon>Craniata</taxon>
        <taxon>Vertebrata</taxon>
        <taxon>Euteleostomi</taxon>
        <taxon>Actinopterygii</taxon>
        <taxon>Neopterygii</taxon>
        <taxon>Teleostei</taxon>
        <taxon>Neoteleostei</taxon>
        <taxon>Acanthomorphata</taxon>
        <taxon>Eupercaria</taxon>
        <taxon>Perciformes</taxon>
        <taxon>Cottioidei</taxon>
        <taxon>Cottales</taxon>
        <taxon>Liparidae</taxon>
        <taxon>Liparis</taxon>
    </lineage>
</organism>
<protein>
    <submittedName>
        <fullName evidence="2">Uncharacterized protein</fullName>
    </submittedName>
</protein>
<dbReference type="EMBL" id="SRLO01001944">
    <property type="protein sequence ID" value="TNN34526.1"/>
    <property type="molecule type" value="Genomic_DNA"/>
</dbReference>
<dbReference type="AlphaFoldDB" id="A0A4Z2EZW1"/>
<gene>
    <name evidence="2" type="ORF">EYF80_055308</name>
</gene>
<name>A0A4Z2EZW1_9TELE</name>